<evidence type="ECO:0000259" key="6">
    <source>
        <dbReference type="PROSITE" id="PS50949"/>
    </source>
</evidence>
<sequence length="455" mass="47990">MGALLPFDRTGRGVAGRLTEALRTAIEQERLAPGTRLPSSRELAAELGLSRGVVVEAYEQLIAEGWLTGRRGSGTTVATAAHPHGATTRDPFAPLGLRPLRPGVPDLGLFPRSTWRRAYEQVITNMPDADLDYGDPAGPASVREQLAAYLRRVRAARLPATDLMLTAGAAQAFSLLVRALRGAGHRVVALEDPGSKGVREQLEYSLTVLPVRVDEEGLDVDALARTTARAVVVTPAHQFPTGVVLSPARRAALIAWARRCGGVIVEDDYDAEFRYDRDPVGCLQGVAPDVTIYIGSASKALAPALRLGWLSAPPTHLAAVRTQRQAVDLGGPALEQHAFATLLGSGGYDRHLRRARRAYRTRRDAVMAALAAHLPGLRVHGVAAGLHLVLELPAGTDDVAVAAAANRAGLGPVALSACRLDDGPPGLVLGYAAHTPDELTAAIATLATIIAEARA</sequence>
<evidence type="ECO:0000256" key="3">
    <source>
        <dbReference type="ARBA" id="ARBA00023015"/>
    </source>
</evidence>
<keyword evidence="7" id="KW-0808">Transferase</keyword>
<dbReference type="InterPro" id="IPR036390">
    <property type="entry name" value="WH_DNA-bd_sf"/>
</dbReference>
<dbReference type="Gene3D" id="1.10.10.10">
    <property type="entry name" value="Winged helix-like DNA-binding domain superfamily/Winged helix DNA-binding domain"/>
    <property type="match status" value="1"/>
</dbReference>
<dbReference type="GO" id="GO:0008483">
    <property type="term" value="F:transaminase activity"/>
    <property type="evidence" value="ECO:0007669"/>
    <property type="project" value="UniProtKB-KW"/>
</dbReference>
<keyword evidence="2" id="KW-0663">Pyridoxal phosphate</keyword>
<dbReference type="CDD" id="cd07377">
    <property type="entry name" value="WHTH_GntR"/>
    <property type="match status" value="1"/>
</dbReference>
<gene>
    <name evidence="7" type="ORF">ACFOZ4_14450</name>
</gene>
<accession>A0ABV8LLE4</accession>
<dbReference type="InterPro" id="IPR036388">
    <property type="entry name" value="WH-like_DNA-bd_sf"/>
</dbReference>
<evidence type="ECO:0000313" key="7">
    <source>
        <dbReference type="EMBL" id="MFC4131806.1"/>
    </source>
</evidence>
<dbReference type="Gene3D" id="3.40.640.10">
    <property type="entry name" value="Type I PLP-dependent aspartate aminotransferase-like (Major domain)"/>
    <property type="match status" value="1"/>
</dbReference>
<dbReference type="PRINTS" id="PR00035">
    <property type="entry name" value="HTHGNTR"/>
</dbReference>
<dbReference type="Pfam" id="PF00392">
    <property type="entry name" value="GntR"/>
    <property type="match status" value="1"/>
</dbReference>
<dbReference type="InterPro" id="IPR015421">
    <property type="entry name" value="PyrdxlP-dep_Trfase_major"/>
</dbReference>
<keyword evidence="7" id="KW-0032">Aminotransferase</keyword>
<dbReference type="PANTHER" id="PTHR46577:SF1">
    <property type="entry name" value="HTH-TYPE TRANSCRIPTIONAL REGULATORY PROTEIN GABR"/>
    <property type="match status" value="1"/>
</dbReference>
<dbReference type="InterPro" id="IPR000524">
    <property type="entry name" value="Tscrpt_reg_HTH_GntR"/>
</dbReference>
<dbReference type="PANTHER" id="PTHR46577">
    <property type="entry name" value="HTH-TYPE TRANSCRIPTIONAL REGULATORY PROTEIN GABR"/>
    <property type="match status" value="1"/>
</dbReference>
<evidence type="ECO:0000313" key="8">
    <source>
        <dbReference type="Proteomes" id="UP001595816"/>
    </source>
</evidence>
<dbReference type="PROSITE" id="PS50949">
    <property type="entry name" value="HTH_GNTR"/>
    <property type="match status" value="1"/>
</dbReference>
<dbReference type="InterPro" id="IPR004839">
    <property type="entry name" value="Aminotransferase_I/II_large"/>
</dbReference>
<evidence type="ECO:0000256" key="4">
    <source>
        <dbReference type="ARBA" id="ARBA00023125"/>
    </source>
</evidence>
<keyword evidence="3" id="KW-0805">Transcription regulation</keyword>
<keyword evidence="8" id="KW-1185">Reference proteome</keyword>
<dbReference type="InterPro" id="IPR015424">
    <property type="entry name" value="PyrdxlP-dep_Trfase"/>
</dbReference>
<dbReference type="Proteomes" id="UP001595816">
    <property type="component" value="Unassembled WGS sequence"/>
</dbReference>
<dbReference type="EMBL" id="JBHSAY010000008">
    <property type="protein sequence ID" value="MFC4131806.1"/>
    <property type="molecule type" value="Genomic_DNA"/>
</dbReference>
<dbReference type="Pfam" id="PF00155">
    <property type="entry name" value="Aminotran_1_2"/>
    <property type="match status" value="1"/>
</dbReference>
<organism evidence="7 8">
    <name type="scientific">Hamadaea flava</name>
    <dbReference type="NCBI Taxonomy" id="1742688"/>
    <lineage>
        <taxon>Bacteria</taxon>
        <taxon>Bacillati</taxon>
        <taxon>Actinomycetota</taxon>
        <taxon>Actinomycetes</taxon>
        <taxon>Micromonosporales</taxon>
        <taxon>Micromonosporaceae</taxon>
        <taxon>Hamadaea</taxon>
    </lineage>
</organism>
<feature type="domain" description="HTH gntR-type" evidence="6">
    <location>
        <begin position="12"/>
        <end position="80"/>
    </location>
</feature>
<keyword evidence="5" id="KW-0804">Transcription</keyword>
<evidence type="ECO:0000256" key="2">
    <source>
        <dbReference type="ARBA" id="ARBA00022898"/>
    </source>
</evidence>
<name>A0ABV8LLE4_9ACTN</name>
<dbReference type="CDD" id="cd00609">
    <property type="entry name" value="AAT_like"/>
    <property type="match status" value="1"/>
</dbReference>
<keyword evidence="4" id="KW-0238">DNA-binding</keyword>
<evidence type="ECO:0000256" key="1">
    <source>
        <dbReference type="ARBA" id="ARBA00005384"/>
    </source>
</evidence>
<dbReference type="RefSeq" id="WP_253763361.1">
    <property type="nucleotide sequence ID" value="NZ_JAMZDZ010000001.1"/>
</dbReference>
<proteinExistence type="inferred from homology"/>
<comment type="caution">
    <text evidence="7">The sequence shown here is derived from an EMBL/GenBank/DDBJ whole genome shotgun (WGS) entry which is preliminary data.</text>
</comment>
<protein>
    <submittedName>
        <fullName evidence="7">PLP-dependent aminotransferase family protein</fullName>
    </submittedName>
</protein>
<dbReference type="SUPFAM" id="SSF46785">
    <property type="entry name" value="Winged helix' DNA-binding domain"/>
    <property type="match status" value="1"/>
</dbReference>
<comment type="similarity">
    <text evidence="1">In the C-terminal section; belongs to the class-I pyridoxal-phosphate-dependent aminotransferase family.</text>
</comment>
<dbReference type="InterPro" id="IPR051446">
    <property type="entry name" value="HTH_trans_reg/aminotransferase"/>
</dbReference>
<evidence type="ECO:0000256" key="5">
    <source>
        <dbReference type="ARBA" id="ARBA00023163"/>
    </source>
</evidence>
<reference evidence="8" key="1">
    <citation type="journal article" date="2019" name="Int. J. Syst. Evol. Microbiol.">
        <title>The Global Catalogue of Microorganisms (GCM) 10K type strain sequencing project: providing services to taxonomists for standard genome sequencing and annotation.</title>
        <authorList>
            <consortium name="The Broad Institute Genomics Platform"/>
            <consortium name="The Broad Institute Genome Sequencing Center for Infectious Disease"/>
            <person name="Wu L."/>
            <person name="Ma J."/>
        </authorList>
    </citation>
    <scope>NUCLEOTIDE SEQUENCE [LARGE SCALE GENOMIC DNA]</scope>
    <source>
        <strain evidence="8">CGMCC 4.7289</strain>
    </source>
</reference>
<dbReference type="SMART" id="SM00345">
    <property type="entry name" value="HTH_GNTR"/>
    <property type="match status" value="1"/>
</dbReference>
<dbReference type="SUPFAM" id="SSF53383">
    <property type="entry name" value="PLP-dependent transferases"/>
    <property type="match status" value="1"/>
</dbReference>